<dbReference type="PANTHER" id="PTHR23513:SF11">
    <property type="entry name" value="STAPHYLOFERRIN A TRANSPORTER"/>
    <property type="match status" value="1"/>
</dbReference>
<feature type="transmembrane region" description="Helical" evidence="7">
    <location>
        <begin position="12"/>
        <end position="33"/>
    </location>
</feature>
<dbReference type="SUPFAM" id="SSF103473">
    <property type="entry name" value="MFS general substrate transporter"/>
    <property type="match status" value="1"/>
</dbReference>
<keyword evidence="4 7" id="KW-0812">Transmembrane</keyword>
<keyword evidence="6 7" id="KW-0472">Membrane</keyword>
<feature type="transmembrane region" description="Helical" evidence="7">
    <location>
        <begin position="143"/>
        <end position="167"/>
    </location>
</feature>
<feature type="transmembrane region" description="Helical" evidence="7">
    <location>
        <begin position="346"/>
        <end position="364"/>
    </location>
</feature>
<keyword evidence="3" id="KW-1003">Cell membrane</keyword>
<evidence type="ECO:0000256" key="2">
    <source>
        <dbReference type="ARBA" id="ARBA00022448"/>
    </source>
</evidence>
<gene>
    <name evidence="8" type="ORF">J2Z79_001826</name>
</gene>
<evidence type="ECO:0000313" key="9">
    <source>
        <dbReference type="Proteomes" id="UP001519289"/>
    </source>
</evidence>
<dbReference type="Pfam" id="PF05977">
    <property type="entry name" value="MFS_3"/>
    <property type="match status" value="1"/>
</dbReference>
<dbReference type="RefSeq" id="WP_209466546.1">
    <property type="nucleotide sequence ID" value="NZ_JAGGLG010000013.1"/>
</dbReference>
<evidence type="ECO:0000256" key="4">
    <source>
        <dbReference type="ARBA" id="ARBA00022692"/>
    </source>
</evidence>
<dbReference type="InterPro" id="IPR036259">
    <property type="entry name" value="MFS_trans_sf"/>
</dbReference>
<evidence type="ECO:0000256" key="3">
    <source>
        <dbReference type="ARBA" id="ARBA00022475"/>
    </source>
</evidence>
<sequence>MGALTRWTRSKHLLILLAAKMVAMVSVQIYTVLQSWLVLDLTGSTLALGTLLMMTTIPRAVLLPVGGVLADRLHPRNLVIGTGYAFALLLVPVALLLRAGGLTLGHLALVALGMGLVTALYIPASTSILPDLVEAGFLQQANAANHVVLMLSFFLGPALAGGLITAAGTSTTVVVVAGACALCAAAAHLLPRRREAAERTEPSGAFRAFAEGLAVVWTNRVLQGCIALAAVLNLAVPGPLQVGLPALAADRGMDPSGLGLLMASSGLGQIVGAVLGGAFGRNGRQVARIMALGLVAGALWTAIGWIPHAVAVMAVLAGAGLWLGILNVVAATAIQVYAPPHLLGRVLSLQHLGIVGLQPVSFLVSGWVMEPFGTPAVFQASGVVLVLTAVVGTVLMARGHERVEVRSAG</sequence>
<feature type="transmembrane region" description="Helical" evidence="7">
    <location>
        <begin position="45"/>
        <end position="66"/>
    </location>
</feature>
<keyword evidence="5 7" id="KW-1133">Transmembrane helix</keyword>
<proteinExistence type="predicted"/>
<evidence type="ECO:0000256" key="7">
    <source>
        <dbReference type="SAM" id="Phobius"/>
    </source>
</evidence>
<dbReference type="InterPro" id="IPR010290">
    <property type="entry name" value="TM_effector"/>
</dbReference>
<dbReference type="Proteomes" id="UP001519289">
    <property type="component" value="Unassembled WGS sequence"/>
</dbReference>
<comment type="caution">
    <text evidence="8">The sequence shown here is derived from an EMBL/GenBank/DDBJ whole genome shotgun (WGS) entry which is preliminary data.</text>
</comment>
<evidence type="ECO:0000256" key="1">
    <source>
        <dbReference type="ARBA" id="ARBA00004651"/>
    </source>
</evidence>
<name>A0ABS4JSC6_9FIRM</name>
<dbReference type="PANTHER" id="PTHR23513">
    <property type="entry name" value="INTEGRAL MEMBRANE EFFLUX PROTEIN-RELATED"/>
    <property type="match status" value="1"/>
</dbReference>
<feature type="transmembrane region" description="Helical" evidence="7">
    <location>
        <begin position="256"/>
        <end position="279"/>
    </location>
</feature>
<dbReference type="Gene3D" id="1.20.1250.20">
    <property type="entry name" value="MFS general substrate transporter like domains"/>
    <property type="match status" value="1"/>
</dbReference>
<accession>A0ABS4JSC6</accession>
<feature type="transmembrane region" description="Helical" evidence="7">
    <location>
        <begin position="173"/>
        <end position="191"/>
    </location>
</feature>
<dbReference type="CDD" id="cd06173">
    <property type="entry name" value="MFS_MefA_like"/>
    <property type="match status" value="1"/>
</dbReference>
<evidence type="ECO:0000256" key="6">
    <source>
        <dbReference type="ARBA" id="ARBA00023136"/>
    </source>
</evidence>
<feature type="transmembrane region" description="Helical" evidence="7">
    <location>
        <begin position="78"/>
        <end position="97"/>
    </location>
</feature>
<feature type="transmembrane region" description="Helical" evidence="7">
    <location>
        <begin position="212"/>
        <end position="236"/>
    </location>
</feature>
<keyword evidence="2" id="KW-0813">Transport</keyword>
<feature type="transmembrane region" description="Helical" evidence="7">
    <location>
        <begin position="286"/>
        <end position="306"/>
    </location>
</feature>
<evidence type="ECO:0000313" key="8">
    <source>
        <dbReference type="EMBL" id="MBP2018415.1"/>
    </source>
</evidence>
<protein>
    <submittedName>
        <fullName evidence="8">MFS family permease</fullName>
    </submittedName>
</protein>
<organism evidence="8 9">
    <name type="scientific">Symbiobacterium terraclitae</name>
    <dbReference type="NCBI Taxonomy" id="557451"/>
    <lineage>
        <taxon>Bacteria</taxon>
        <taxon>Bacillati</taxon>
        <taxon>Bacillota</taxon>
        <taxon>Clostridia</taxon>
        <taxon>Eubacteriales</taxon>
        <taxon>Symbiobacteriaceae</taxon>
        <taxon>Symbiobacterium</taxon>
    </lineage>
</organism>
<comment type="subcellular location">
    <subcellularLocation>
        <location evidence="1">Cell membrane</location>
        <topology evidence="1">Multi-pass membrane protein</topology>
    </subcellularLocation>
</comment>
<keyword evidence="9" id="KW-1185">Reference proteome</keyword>
<dbReference type="EMBL" id="JAGGLG010000013">
    <property type="protein sequence ID" value="MBP2018415.1"/>
    <property type="molecule type" value="Genomic_DNA"/>
</dbReference>
<feature type="transmembrane region" description="Helical" evidence="7">
    <location>
        <begin position="312"/>
        <end position="334"/>
    </location>
</feature>
<feature type="transmembrane region" description="Helical" evidence="7">
    <location>
        <begin position="103"/>
        <end position="122"/>
    </location>
</feature>
<feature type="transmembrane region" description="Helical" evidence="7">
    <location>
        <begin position="376"/>
        <end position="397"/>
    </location>
</feature>
<reference evidence="8 9" key="1">
    <citation type="submission" date="2021-03" db="EMBL/GenBank/DDBJ databases">
        <title>Genomic Encyclopedia of Type Strains, Phase IV (KMG-IV): sequencing the most valuable type-strain genomes for metagenomic binning, comparative biology and taxonomic classification.</title>
        <authorList>
            <person name="Goeker M."/>
        </authorList>
    </citation>
    <scope>NUCLEOTIDE SEQUENCE [LARGE SCALE GENOMIC DNA]</scope>
    <source>
        <strain evidence="8 9">DSM 27138</strain>
    </source>
</reference>
<evidence type="ECO:0000256" key="5">
    <source>
        <dbReference type="ARBA" id="ARBA00022989"/>
    </source>
</evidence>